<evidence type="ECO:0000313" key="3">
    <source>
        <dbReference type="Proteomes" id="UP001152607"/>
    </source>
</evidence>
<name>A0A9W4US16_9PLEO</name>
<dbReference type="Proteomes" id="UP001152607">
    <property type="component" value="Unassembled WGS sequence"/>
</dbReference>
<sequence length="67" mass="7192">MREGKTPGQITFTIIFFSASFDACILVRWMQAAFEVLMPAMLAIFTTREGLSGVAPCSSSSSSPTVV</sequence>
<feature type="transmembrane region" description="Helical" evidence="1">
    <location>
        <begin position="12"/>
        <end position="31"/>
    </location>
</feature>
<evidence type="ECO:0000313" key="2">
    <source>
        <dbReference type="EMBL" id="CAI6339926.1"/>
    </source>
</evidence>
<accession>A0A9W4US16</accession>
<dbReference type="EMBL" id="CAOQHR010000009">
    <property type="protein sequence ID" value="CAI6339926.1"/>
    <property type="molecule type" value="Genomic_DNA"/>
</dbReference>
<gene>
    <name evidence="2" type="ORF">PDIGIT_LOCUS13091</name>
</gene>
<keyword evidence="3" id="KW-1185">Reference proteome</keyword>
<keyword evidence="1" id="KW-1133">Transmembrane helix</keyword>
<proteinExistence type="predicted"/>
<comment type="caution">
    <text evidence="2">The sequence shown here is derived from an EMBL/GenBank/DDBJ whole genome shotgun (WGS) entry which is preliminary data.</text>
</comment>
<organism evidence="2 3">
    <name type="scientific">Periconia digitata</name>
    <dbReference type="NCBI Taxonomy" id="1303443"/>
    <lineage>
        <taxon>Eukaryota</taxon>
        <taxon>Fungi</taxon>
        <taxon>Dikarya</taxon>
        <taxon>Ascomycota</taxon>
        <taxon>Pezizomycotina</taxon>
        <taxon>Dothideomycetes</taxon>
        <taxon>Pleosporomycetidae</taxon>
        <taxon>Pleosporales</taxon>
        <taxon>Massarineae</taxon>
        <taxon>Periconiaceae</taxon>
        <taxon>Periconia</taxon>
    </lineage>
</organism>
<keyword evidence="1" id="KW-0812">Transmembrane</keyword>
<dbReference type="AlphaFoldDB" id="A0A9W4US16"/>
<keyword evidence="1" id="KW-0472">Membrane</keyword>
<evidence type="ECO:0000256" key="1">
    <source>
        <dbReference type="SAM" id="Phobius"/>
    </source>
</evidence>
<reference evidence="2" key="1">
    <citation type="submission" date="2023-01" db="EMBL/GenBank/DDBJ databases">
        <authorList>
            <person name="Van Ghelder C."/>
            <person name="Rancurel C."/>
        </authorList>
    </citation>
    <scope>NUCLEOTIDE SEQUENCE</scope>
    <source>
        <strain evidence="2">CNCM I-4278</strain>
    </source>
</reference>
<protein>
    <submittedName>
        <fullName evidence="2">Uncharacterized protein</fullName>
    </submittedName>
</protein>